<evidence type="ECO:0000256" key="1">
    <source>
        <dbReference type="SAM" id="Phobius"/>
    </source>
</evidence>
<name>A0A066VDV1_TILAU</name>
<accession>A0A066VDV1</accession>
<organism evidence="2 3">
    <name type="scientific">Tilletiaria anomala (strain ATCC 24038 / CBS 436.72 / UBC 951)</name>
    <dbReference type="NCBI Taxonomy" id="1037660"/>
    <lineage>
        <taxon>Eukaryota</taxon>
        <taxon>Fungi</taxon>
        <taxon>Dikarya</taxon>
        <taxon>Basidiomycota</taxon>
        <taxon>Ustilaginomycotina</taxon>
        <taxon>Exobasidiomycetes</taxon>
        <taxon>Georgefischeriales</taxon>
        <taxon>Tilletiariaceae</taxon>
        <taxon>Tilletiaria</taxon>
    </lineage>
</organism>
<keyword evidence="1" id="KW-1133">Transmembrane helix</keyword>
<proteinExistence type="predicted"/>
<feature type="transmembrane region" description="Helical" evidence="1">
    <location>
        <begin position="35"/>
        <end position="57"/>
    </location>
</feature>
<dbReference type="AlphaFoldDB" id="A0A066VDV1"/>
<keyword evidence="3" id="KW-1185">Reference proteome</keyword>
<protein>
    <submittedName>
        <fullName evidence="2">Uncharacterized protein</fullName>
    </submittedName>
</protein>
<dbReference type="HOGENOM" id="CLU_2514215_0_0_1"/>
<dbReference type="GeneID" id="25267525"/>
<comment type="caution">
    <text evidence="2">The sequence shown here is derived from an EMBL/GenBank/DDBJ whole genome shotgun (WGS) entry which is preliminary data.</text>
</comment>
<dbReference type="InParanoid" id="A0A066VDV1"/>
<dbReference type="Proteomes" id="UP000027361">
    <property type="component" value="Unassembled WGS sequence"/>
</dbReference>
<evidence type="ECO:0000313" key="3">
    <source>
        <dbReference type="Proteomes" id="UP000027361"/>
    </source>
</evidence>
<reference evidence="2 3" key="1">
    <citation type="submission" date="2014-05" db="EMBL/GenBank/DDBJ databases">
        <title>Draft genome sequence of a rare smut relative, Tilletiaria anomala UBC 951.</title>
        <authorList>
            <consortium name="DOE Joint Genome Institute"/>
            <person name="Toome M."/>
            <person name="Kuo A."/>
            <person name="Henrissat B."/>
            <person name="Lipzen A."/>
            <person name="Tritt A."/>
            <person name="Yoshinaga Y."/>
            <person name="Zane M."/>
            <person name="Barry K."/>
            <person name="Grigoriev I.V."/>
            <person name="Spatafora J.W."/>
            <person name="Aimea M.C."/>
        </authorList>
    </citation>
    <scope>NUCLEOTIDE SEQUENCE [LARGE SCALE GENOMIC DNA]</scope>
    <source>
        <strain evidence="2 3">UBC 951</strain>
    </source>
</reference>
<keyword evidence="1" id="KW-0472">Membrane</keyword>
<keyword evidence="1" id="KW-0812">Transmembrane</keyword>
<dbReference type="RefSeq" id="XP_013240210.1">
    <property type="nucleotide sequence ID" value="XM_013384756.1"/>
</dbReference>
<dbReference type="EMBL" id="JMSN01000153">
    <property type="protein sequence ID" value="KDN36929.1"/>
    <property type="molecule type" value="Genomic_DNA"/>
</dbReference>
<sequence length="85" mass="9604">MHFKRQRSHGFPSPHCLVLLLPCDRRKWKRSCTRVSVSETSAAVCSAAFAVTVIIFVGSARVWSGNYFVFTTIQRRGVSSRSSHF</sequence>
<gene>
    <name evidence="2" type="ORF">K437DRAFT_47891</name>
</gene>
<evidence type="ECO:0000313" key="2">
    <source>
        <dbReference type="EMBL" id="KDN36929.1"/>
    </source>
</evidence>